<sequence length="77" mass="8787">MEKVKLIWDFRGAAAAQTAVHHAKHLTEFAAAEHAKFYEIGSENVSEFHSLAFVIVQRDEILKYRDILKPHRAVLAD</sequence>
<gene>
    <name evidence="1" type="ORF">CHX27_07965</name>
</gene>
<dbReference type="EMBL" id="NOXX01000194">
    <property type="protein sequence ID" value="OYQ44235.1"/>
    <property type="molecule type" value="Genomic_DNA"/>
</dbReference>
<dbReference type="Proteomes" id="UP000216035">
    <property type="component" value="Unassembled WGS sequence"/>
</dbReference>
<proteinExistence type="predicted"/>
<dbReference type="RefSeq" id="WP_094486235.1">
    <property type="nucleotide sequence ID" value="NZ_NOXX01000194.1"/>
</dbReference>
<evidence type="ECO:0000313" key="2">
    <source>
        <dbReference type="Proteomes" id="UP000216035"/>
    </source>
</evidence>
<keyword evidence="2" id="KW-1185">Reference proteome</keyword>
<dbReference type="AlphaFoldDB" id="A0A255ZTL0"/>
<organism evidence="1 2">
    <name type="scientific">Flavobacterium aurantiibacter</name>
    <dbReference type="NCBI Taxonomy" id="2023067"/>
    <lineage>
        <taxon>Bacteria</taxon>
        <taxon>Pseudomonadati</taxon>
        <taxon>Bacteroidota</taxon>
        <taxon>Flavobacteriia</taxon>
        <taxon>Flavobacteriales</taxon>
        <taxon>Flavobacteriaceae</taxon>
        <taxon>Flavobacterium</taxon>
    </lineage>
</organism>
<name>A0A255ZTL0_9FLAO</name>
<evidence type="ECO:0000313" key="1">
    <source>
        <dbReference type="EMBL" id="OYQ44235.1"/>
    </source>
</evidence>
<accession>A0A255ZTL0</accession>
<protein>
    <submittedName>
        <fullName evidence="1">Uncharacterized protein</fullName>
    </submittedName>
</protein>
<reference evidence="1 2" key="1">
    <citation type="submission" date="2017-07" db="EMBL/GenBank/DDBJ databases">
        <title>Flavobacterium cyanobacteriorum sp. nov., isolated from cyanobacterial aggregates in a eutrophic lake.</title>
        <authorList>
            <person name="Cai H."/>
        </authorList>
    </citation>
    <scope>NUCLEOTIDE SEQUENCE [LARGE SCALE GENOMIC DNA]</scope>
    <source>
        <strain evidence="1 2">TH167</strain>
    </source>
</reference>
<dbReference type="OrthoDB" id="1445783at2"/>
<comment type="caution">
    <text evidence="1">The sequence shown here is derived from an EMBL/GenBank/DDBJ whole genome shotgun (WGS) entry which is preliminary data.</text>
</comment>